<protein>
    <recommendedName>
        <fullName evidence="4">PEP-CTERM protein-sorting domain-containing protein</fullName>
    </recommendedName>
</protein>
<reference evidence="2" key="1">
    <citation type="journal article" date="2014" name="Int. J. Syst. Evol. Microbiol.">
        <title>Complete genome sequence of Corynebacterium casei LMG S-19264T (=DSM 44701T), isolated from a smear-ripened cheese.</title>
        <authorList>
            <consortium name="US DOE Joint Genome Institute (JGI-PGF)"/>
            <person name="Walter F."/>
            <person name="Albersmeier A."/>
            <person name="Kalinowski J."/>
            <person name="Ruckert C."/>
        </authorList>
    </citation>
    <scope>NUCLEOTIDE SEQUENCE</scope>
    <source>
        <strain evidence="2">KCTC 12988</strain>
    </source>
</reference>
<evidence type="ECO:0000256" key="1">
    <source>
        <dbReference type="SAM" id="SignalP"/>
    </source>
</evidence>
<name>A0A918WJ81_9BACT</name>
<dbReference type="Proteomes" id="UP000644507">
    <property type="component" value="Unassembled WGS sequence"/>
</dbReference>
<comment type="caution">
    <text evidence="2">The sequence shown here is derived from an EMBL/GenBank/DDBJ whole genome shotgun (WGS) entry which is preliminary data.</text>
</comment>
<feature type="chain" id="PRO_5036873718" description="PEP-CTERM protein-sorting domain-containing protein" evidence="1">
    <location>
        <begin position="29"/>
        <end position="230"/>
    </location>
</feature>
<evidence type="ECO:0000313" key="2">
    <source>
        <dbReference type="EMBL" id="GHC52585.1"/>
    </source>
</evidence>
<dbReference type="EMBL" id="BMXI01000007">
    <property type="protein sequence ID" value="GHC52585.1"/>
    <property type="molecule type" value="Genomic_DNA"/>
</dbReference>
<evidence type="ECO:0008006" key="4">
    <source>
        <dbReference type="Google" id="ProtNLM"/>
    </source>
</evidence>
<keyword evidence="3" id="KW-1185">Reference proteome</keyword>
<gene>
    <name evidence="2" type="ORF">GCM10007100_18630</name>
</gene>
<evidence type="ECO:0000313" key="3">
    <source>
        <dbReference type="Proteomes" id="UP000644507"/>
    </source>
</evidence>
<dbReference type="NCBIfam" id="TIGR02595">
    <property type="entry name" value="PEP_CTERM"/>
    <property type="match status" value="1"/>
</dbReference>
<dbReference type="RefSeq" id="WP_189569670.1">
    <property type="nucleotide sequence ID" value="NZ_BMXI01000007.1"/>
</dbReference>
<keyword evidence="1" id="KW-0732">Signal</keyword>
<sequence length="230" mass="24165">MNSKNRLLANSSTLLFLSVNTLSGATLARWTPVSTALPEGTSYDSGSDTPSPSEAAANLVVSTLARVPANSFTNAGIRYPGLASQSFDTSEYTEFAIAPASGYQVNLESLSYSTNTYGRMNNADGYTVYVRTSTDGFATDLGSQTITDSSADTFVIDISALQGVDSPTTFRIYAVDNAQAGGNAWFDLDGSDTSTTTGLIISGDVVSIPEPSAVLLLSFSSIALLSRRRK</sequence>
<dbReference type="InterPro" id="IPR013424">
    <property type="entry name" value="Ice-binding_C"/>
</dbReference>
<reference evidence="2" key="2">
    <citation type="submission" date="2020-09" db="EMBL/GenBank/DDBJ databases">
        <authorList>
            <person name="Sun Q."/>
            <person name="Kim S."/>
        </authorList>
    </citation>
    <scope>NUCLEOTIDE SEQUENCE</scope>
    <source>
        <strain evidence="2">KCTC 12988</strain>
    </source>
</reference>
<proteinExistence type="predicted"/>
<organism evidence="2 3">
    <name type="scientific">Roseibacillus persicicus</name>
    <dbReference type="NCBI Taxonomy" id="454148"/>
    <lineage>
        <taxon>Bacteria</taxon>
        <taxon>Pseudomonadati</taxon>
        <taxon>Verrucomicrobiota</taxon>
        <taxon>Verrucomicrobiia</taxon>
        <taxon>Verrucomicrobiales</taxon>
        <taxon>Verrucomicrobiaceae</taxon>
        <taxon>Roseibacillus</taxon>
    </lineage>
</organism>
<dbReference type="AlphaFoldDB" id="A0A918WJ81"/>
<accession>A0A918WJ81</accession>
<feature type="signal peptide" evidence="1">
    <location>
        <begin position="1"/>
        <end position="28"/>
    </location>
</feature>